<proteinExistence type="predicted"/>
<accession>A0ABZ3INW1</accession>
<dbReference type="SUPFAM" id="SSF52540">
    <property type="entry name" value="P-loop containing nucleoside triphosphate hydrolases"/>
    <property type="match status" value="1"/>
</dbReference>
<name>A0ABZ3INW1_9FIRM</name>
<evidence type="ECO:0000256" key="2">
    <source>
        <dbReference type="ARBA" id="ARBA00022801"/>
    </source>
</evidence>
<keyword evidence="1" id="KW-0547">Nucleotide-binding</keyword>
<dbReference type="InterPro" id="IPR004948">
    <property type="entry name" value="Nuc-triphosphatase_THEP1"/>
</dbReference>
<evidence type="ECO:0000256" key="1">
    <source>
        <dbReference type="ARBA" id="ARBA00022741"/>
    </source>
</evidence>
<dbReference type="EMBL" id="CP155573">
    <property type="protein sequence ID" value="XFO67260.1"/>
    <property type="molecule type" value="Genomic_DNA"/>
</dbReference>
<evidence type="ECO:0000313" key="5">
    <source>
        <dbReference type="Proteomes" id="UP000216752"/>
    </source>
</evidence>
<dbReference type="PANTHER" id="PTHR43146">
    <property type="entry name" value="CANCER-RELATED NUCLEOSIDE-TRIPHOSPHATASE"/>
    <property type="match status" value="1"/>
</dbReference>
<evidence type="ECO:0000313" key="4">
    <source>
        <dbReference type="EMBL" id="XFO67260.1"/>
    </source>
</evidence>
<keyword evidence="2" id="KW-0378">Hydrolase</keyword>
<keyword evidence="3" id="KW-0067">ATP-binding</keyword>
<sequence>MHIFLTGEIQVGKSTVIAKTLSLLKITPGGFKTYYGPDRELPNKLLYMNSAPESKSFREENAVVRFFEGNPPQTLTKKFDNYGVELIRSARTSSNLILMDECGSLEWEALAFQKEVIDTLDGNTPVFGVIKLASKGWVDRVRNHPQVKLITVTKENRDVLPPILVHQLACDIGFRLTL</sequence>
<evidence type="ECO:0000256" key="3">
    <source>
        <dbReference type="ARBA" id="ARBA00022840"/>
    </source>
</evidence>
<organism evidence="4 5">
    <name type="scientific">Sporomusa silvacetica DSM 10669</name>
    <dbReference type="NCBI Taxonomy" id="1123289"/>
    <lineage>
        <taxon>Bacteria</taxon>
        <taxon>Bacillati</taxon>
        <taxon>Bacillota</taxon>
        <taxon>Negativicutes</taxon>
        <taxon>Selenomonadales</taxon>
        <taxon>Sporomusaceae</taxon>
        <taxon>Sporomusa</taxon>
    </lineage>
</organism>
<dbReference type="PANTHER" id="PTHR43146:SF1">
    <property type="entry name" value="CANCER-RELATED NUCLEOSIDE-TRIPHOSPHATASE"/>
    <property type="match status" value="1"/>
</dbReference>
<dbReference type="InterPro" id="IPR027417">
    <property type="entry name" value="P-loop_NTPase"/>
</dbReference>
<reference evidence="4" key="1">
    <citation type="submission" date="2024-05" db="EMBL/GenBank/DDBJ databases">
        <title>Isolation and characterization of Sporomusa carbonis sp. nov., a carboxydotrophic hydrogenogen in the genus of Sporomusa isolated from a charcoal burning pile.</title>
        <authorList>
            <person name="Boeer T."/>
            <person name="Rosenbaum F."/>
            <person name="Eysell L."/>
            <person name="Mueller V."/>
            <person name="Daniel R."/>
            <person name="Poehlein A."/>
        </authorList>
    </citation>
    <scope>NUCLEOTIDE SEQUENCE [LARGE SCALE GENOMIC DNA]</scope>
    <source>
        <strain evidence="4">DSM 10669</strain>
    </source>
</reference>
<protein>
    <recommendedName>
        <fullName evidence="6">NTPase</fullName>
    </recommendedName>
</protein>
<dbReference type="Pfam" id="PF03266">
    <property type="entry name" value="NTPase_1"/>
    <property type="match status" value="1"/>
</dbReference>
<dbReference type="RefSeq" id="WP_094606833.1">
    <property type="nucleotide sequence ID" value="NZ_CP155573.1"/>
</dbReference>
<keyword evidence="5" id="KW-1185">Reference proteome</keyword>
<evidence type="ECO:0008006" key="6">
    <source>
        <dbReference type="Google" id="ProtNLM"/>
    </source>
</evidence>
<dbReference type="Proteomes" id="UP000216752">
    <property type="component" value="Chromosome"/>
</dbReference>
<gene>
    <name evidence="4" type="ORF">SPSIL_034540</name>
</gene>
<dbReference type="Gene3D" id="3.40.50.300">
    <property type="entry name" value="P-loop containing nucleotide triphosphate hydrolases"/>
    <property type="match status" value="1"/>
</dbReference>